<evidence type="ECO:0000313" key="4">
    <source>
        <dbReference type="Proteomes" id="UP000267187"/>
    </source>
</evidence>
<dbReference type="PANTHER" id="PTHR43081:SF18">
    <property type="entry name" value="BLL7624 PROTEIN"/>
    <property type="match status" value="1"/>
</dbReference>
<sequence length="458" mass="51272">MLNKRENEGSVSPDSTARNQYLFRTLSCIAAAATLYTTAADSLNWTIYGYALFMLVYPGISYQVTKAFETQLKNSVQWFNAADAALIGGALTLIDFSLLPTIMFVALVQFNALVAGGGIKWRNDNIAFVAGIATMTLFHEPVLTFTNDLAISKAALIGITSYFCIYGLFMHDAVRRERENSKVFKEEHIALQRNNYKLSKYISPQIHQQIMSGRDVRLGTQRKKLTVFFSDLKEFSTLAEELEAEPLTELLNTYLTEMSQIAQRYEGTIDKFIGDAVMVFFGDPESDGAKMDAMKAVGMAIAMRKHLRKLQKQWRLQGVSKPLEMRIGINTGYCTVGNFGTESRMDYTVLGTEVNLASRLEAAAQPGQILVSHTTYALIKDRIMCRKVGQIEVKGFSQAVTVYEAMDWRKNLGGNKSFIEQYADGFSLHMDLDELKPKDRAEALKALESAAEHLRHKG</sequence>
<gene>
    <name evidence="3" type="ORF">DFR27_2098</name>
</gene>
<dbReference type="SUPFAM" id="SSF55073">
    <property type="entry name" value="Nucleotide cyclase"/>
    <property type="match status" value="1"/>
</dbReference>
<evidence type="ECO:0000256" key="1">
    <source>
        <dbReference type="SAM" id="Phobius"/>
    </source>
</evidence>
<dbReference type="Pfam" id="PF05230">
    <property type="entry name" value="MASE2"/>
    <property type="match status" value="1"/>
</dbReference>
<keyword evidence="1" id="KW-0472">Membrane</keyword>
<dbReference type="AlphaFoldDB" id="A0A3M0A1S6"/>
<dbReference type="GO" id="GO:0004016">
    <property type="term" value="F:adenylate cyclase activity"/>
    <property type="evidence" value="ECO:0007669"/>
    <property type="project" value="UniProtKB-ARBA"/>
</dbReference>
<dbReference type="InterPro" id="IPR050697">
    <property type="entry name" value="Adenylyl/Guanylyl_Cyclase_3/4"/>
</dbReference>
<dbReference type="Pfam" id="PF00211">
    <property type="entry name" value="Guanylate_cyc"/>
    <property type="match status" value="1"/>
</dbReference>
<dbReference type="PANTHER" id="PTHR43081">
    <property type="entry name" value="ADENYLATE CYCLASE, TERMINAL-DIFFERENTIATION SPECIFIC-RELATED"/>
    <property type="match status" value="1"/>
</dbReference>
<dbReference type="Gene3D" id="3.30.70.1230">
    <property type="entry name" value="Nucleotide cyclase"/>
    <property type="match status" value="1"/>
</dbReference>
<dbReference type="EMBL" id="REFJ01000005">
    <property type="protein sequence ID" value="RMA78760.1"/>
    <property type="molecule type" value="Genomic_DNA"/>
</dbReference>
<accession>A0A3M0A1S6</accession>
<keyword evidence="1" id="KW-1133">Transmembrane helix</keyword>
<dbReference type="CDD" id="cd07302">
    <property type="entry name" value="CHD"/>
    <property type="match status" value="1"/>
</dbReference>
<protein>
    <submittedName>
        <fullName evidence="3">Class 3 adenylate cyclase</fullName>
    </submittedName>
</protein>
<comment type="caution">
    <text evidence="3">The sequence shown here is derived from an EMBL/GenBank/DDBJ whole genome shotgun (WGS) entry which is preliminary data.</text>
</comment>
<keyword evidence="4" id="KW-1185">Reference proteome</keyword>
<dbReference type="InterPro" id="IPR029787">
    <property type="entry name" value="Nucleotide_cyclase"/>
</dbReference>
<evidence type="ECO:0000313" key="3">
    <source>
        <dbReference type="EMBL" id="RMA78760.1"/>
    </source>
</evidence>
<feature type="transmembrane region" description="Helical" evidence="1">
    <location>
        <begin position="126"/>
        <end position="143"/>
    </location>
</feature>
<name>A0A3M0A1S6_9GAMM</name>
<dbReference type="InterPro" id="IPR007894">
    <property type="entry name" value="MASE2"/>
</dbReference>
<keyword evidence="1" id="KW-0812">Transmembrane</keyword>
<dbReference type="RefSeq" id="WP_121877402.1">
    <property type="nucleotide sequence ID" value="NZ_REFJ01000005.1"/>
</dbReference>
<feature type="transmembrane region" description="Helical" evidence="1">
    <location>
        <begin position="21"/>
        <end position="39"/>
    </location>
</feature>
<feature type="transmembrane region" description="Helical" evidence="1">
    <location>
        <begin position="149"/>
        <end position="169"/>
    </location>
</feature>
<dbReference type="InterPro" id="IPR001054">
    <property type="entry name" value="A/G_cyclase"/>
</dbReference>
<feature type="domain" description="Guanylate cyclase" evidence="2">
    <location>
        <begin position="226"/>
        <end position="361"/>
    </location>
</feature>
<dbReference type="PROSITE" id="PS50125">
    <property type="entry name" value="GUANYLATE_CYCLASE_2"/>
    <property type="match status" value="1"/>
</dbReference>
<evidence type="ECO:0000259" key="2">
    <source>
        <dbReference type="PROSITE" id="PS50125"/>
    </source>
</evidence>
<dbReference type="GO" id="GO:0035556">
    <property type="term" value="P:intracellular signal transduction"/>
    <property type="evidence" value="ECO:0007669"/>
    <property type="project" value="InterPro"/>
</dbReference>
<dbReference type="SMART" id="SM00044">
    <property type="entry name" value="CYCc"/>
    <property type="match status" value="1"/>
</dbReference>
<feature type="transmembrane region" description="Helical" evidence="1">
    <location>
        <begin position="45"/>
        <end position="64"/>
    </location>
</feature>
<dbReference type="GO" id="GO:0006171">
    <property type="term" value="P:cAMP biosynthetic process"/>
    <property type="evidence" value="ECO:0007669"/>
    <property type="project" value="TreeGrafter"/>
</dbReference>
<proteinExistence type="predicted"/>
<reference evidence="3 4" key="1">
    <citation type="submission" date="2018-10" db="EMBL/GenBank/DDBJ databases">
        <title>Genomic Encyclopedia of Type Strains, Phase IV (KMG-IV): sequencing the most valuable type-strain genomes for metagenomic binning, comparative biology and taxonomic classification.</title>
        <authorList>
            <person name="Goeker M."/>
        </authorList>
    </citation>
    <scope>NUCLEOTIDE SEQUENCE [LARGE SCALE GENOMIC DNA]</scope>
    <source>
        <strain evidence="3 4">DSM 25080</strain>
    </source>
</reference>
<organism evidence="3 4">
    <name type="scientific">Umboniibacter marinipuniceus</name>
    <dbReference type="NCBI Taxonomy" id="569599"/>
    <lineage>
        <taxon>Bacteria</taxon>
        <taxon>Pseudomonadati</taxon>
        <taxon>Pseudomonadota</taxon>
        <taxon>Gammaproteobacteria</taxon>
        <taxon>Cellvibrionales</taxon>
        <taxon>Cellvibrionaceae</taxon>
        <taxon>Umboniibacter</taxon>
    </lineage>
</organism>
<dbReference type="Proteomes" id="UP000267187">
    <property type="component" value="Unassembled WGS sequence"/>
</dbReference>
<dbReference type="OrthoDB" id="9806704at2"/>